<comment type="subcellular location">
    <subcellularLocation>
        <location evidence="1">Nucleus</location>
    </subcellularLocation>
</comment>
<dbReference type="Pfam" id="PF08784">
    <property type="entry name" value="RPA_C"/>
    <property type="match status" value="1"/>
</dbReference>
<evidence type="ECO:0000256" key="6">
    <source>
        <dbReference type="ARBA" id="ARBA00023204"/>
    </source>
</evidence>
<accession>A0A1V9Z400</accession>
<evidence type="ECO:0000259" key="8">
    <source>
        <dbReference type="Pfam" id="PF01336"/>
    </source>
</evidence>
<evidence type="ECO:0000259" key="9">
    <source>
        <dbReference type="Pfam" id="PF08784"/>
    </source>
</evidence>
<keyword evidence="3" id="KW-0235">DNA replication</keyword>
<dbReference type="GO" id="GO:0035861">
    <property type="term" value="C:site of double-strand break"/>
    <property type="evidence" value="ECO:0007669"/>
    <property type="project" value="TreeGrafter"/>
</dbReference>
<dbReference type="GO" id="GO:0005662">
    <property type="term" value="C:DNA replication factor A complex"/>
    <property type="evidence" value="ECO:0007669"/>
    <property type="project" value="TreeGrafter"/>
</dbReference>
<dbReference type="InterPro" id="IPR014646">
    <property type="entry name" value="Rfa2/RPA32"/>
</dbReference>
<evidence type="ECO:0000256" key="4">
    <source>
        <dbReference type="ARBA" id="ARBA00022763"/>
    </source>
</evidence>
<dbReference type="GO" id="GO:0006289">
    <property type="term" value="P:nucleotide-excision repair"/>
    <property type="evidence" value="ECO:0007669"/>
    <property type="project" value="TreeGrafter"/>
</dbReference>
<dbReference type="AlphaFoldDB" id="A0A1V9Z400"/>
<dbReference type="PIRSF" id="PIRSF036949">
    <property type="entry name" value="RPA32"/>
    <property type="match status" value="1"/>
</dbReference>
<proteinExistence type="inferred from homology"/>
<dbReference type="GO" id="GO:0006260">
    <property type="term" value="P:DNA replication"/>
    <property type="evidence" value="ECO:0007669"/>
    <property type="project" value="UniProtKB-KW"/>
</dbReference>
<evidence type="ECO:0000256" key="7">
    <source>
        <dbReference type="ARBA" id="ARBA00023242"/>
    </source>
</evidence>
<dbReference type="Gene3D" id="2.40.50.140">
    <property type="entry name" value="Nucleic acid-binding proteins"/>
    <property type="match status" value="1"/>
</dbReference>
<evidence type="ECO:0000256" key="3">
    <source>
        <dbReference type="ARBA" id="ARBA00022705"/>
    </source>
</evidence>
<keyword evidence="11" id="KW-1185">Reference proteome</keyword>
<dbReference type="Proteomes" id="UP000243579">
    <property type="component" value="Unassembled WGS sequence"/>
</dbReference>
<dbReference type="CDD" id="cd04478">
    <property type="entry name" value="RPA2_DBD_D"/>
    <property type="match status" value="1"/>
</dbReference>
<dbReference type="OrthoDB" id="25571at2759"/>
<keyword evidence="6" id="KW-0234">DNA repair</keyword>
<dbReference type="SUPFAM" id="SSF50249">
    <property type="entry name" value="Nucleic acid-binding proteins"/>
    <property type="match status" value="1"/>
</dbReference>
<dbReference type="PANTHER" id="PTHR13989:SF16">
    <property type="entry name" value="REPLICATION PROTEIN A2"/>
    <property type="match status" value="1"/>
</dbReference>
<dbReference type="Pfam" id="PF01336">
    <property type="entry name" value="tRNA_anti-codon"/>
    <property type="match status" value="1"/>
</dbReference>
<name>A0A1V9Z400_ACHHY</name>
<dbReference type="FunFam" id="2.40.50.140:FF:000184">
    <property type="entry name" value="replication protein A 32 kDa subunit A-like"/>
    <property type="match status" value="1"/>
</dbReference>
<reference evidence="10 11" key="1">
    <citation type="journal article" date="2014" name="Genome Biol. Evol.">
        <title>The secreted proteins of Achlya hypogyna and Thraustotheca clavata identify the ancestral oomycete secretome and reveal gene acquisitions by horizontal gene transfer.</title>
        <authorList>
            <person name="Misner I."/>
            <person name="Blouin N."/>
            <person name="Leonard G."/>
            <person name="Richards T.A."/>
            <person name="Lane C.E."/>
        </authorList>
    </citation>
    <scope>NUCLEOTIDE SEQUENCE [LARGE SCALE GENOMIC DNA]</scope>
    <source>
        <strain evidence="10 11">ATCC 48635</strain>
    </source>
</reference>
<evidence type="ECO:0000313" key="11">
    <source>
        <dbReference type="Proteomes" id="UP000243579"/>
    </source>
</evidence>
<dbReference type="SUPFAM" id="SSF46785">
    <property type="entry name" value="Winged helix' DNA-binding domain"/>
    <property type="match status" value="1"/>
</dbReference>
<organism evidence="10 11">
    <name type="scientific">Achlya hypogyna</name>
    <name type="common">Oomycete</name>
    <name type="synonym">Protoachlya hypogyna</name>
    <dbReference type="NCBI Taxonomy" id="1202772"/>
    <lineage>
        <taxon>Eukaryota</taxon>
        <taxon>Sar</taxon>
        <taxon>Stramenopiles</taxon>
        <taxon>Oomycota</taxon>
        <taxon>Saprolegniomycetes</taxon>
        <taxon>Saprolegniales</taxon>
        <taxon>Achlyaceae</taxon>
        <taxon>Achlya</taxon>
    </lineage>
</organism>
<dbReference type="InterPro" id="IPR014892">
    <property type="entry name" value="RPA_C"/>
</dbReference>
<dbReference type="InterPro" id="IPR036388">
    <property type="entry name" value="WH-like_DNA-bd_sf"/>
</dbReference>
<dbReference type="GO" id="GO:0003697">
    <property type="term" value="F:single-stranded DNA binding"/>
    <property type="evidence" value="ECO:0007669"/>
    <property type="project" value="TreeGrafter"/>
</dbReference>
<keyword evidence="5" id="KW-0238">DNA-binding</keyword>
<evidence type="ECO:0000313" key="10">
    <source>
        <dbReference type="EMBL" id="OQR92724.1"/>
    </source>
</evidence>
<feature type="domain" description="OB" evidence="8">
    <location>
        <begin position="68"/>
        <end position="144"/>
    </location>
</feature>
<dbReference type="InterPro" id="IPR036390">
    <property type="entry name" value="WH_DNA-bd_sf"/>
</dbReference>
<evidence type="ECO:0000256" key="5">
    <source>
        <dbReference type="ARBA" id="ARBA00023125"/>
    </source>
</evidence>
<dbReference type="PANTHER" id="PTHR13989">
    <property type="entry name" value="REPLICATION PROTEIN A-RELATED"/>
    <property type="match status" value="1"/>
</dbReference>
<keyword evidence="7" id="KW-0539">Nucleus</keyword>
<gene>
    <name evidence="10" type="ORF">ACHHYP_03327</name>
</gene>
<keyword evidence="4" id="KW-0227">DNA damage</keyword>
<evidence type="ECO:0000256" key="2">
    <source>
        <dbReference type="ARBA" id="ARBA00007815"/>
    </source>
</evidence>
<feature type="domain" description="Replication protein A C-terminal" evidence="9">
    <location>
        <begin position="190"/>
        <end position="276"/>
    </location>
</feature>
<dbReference type="GO" id="GO:0000724">
    <property type="term" value="P:double-strand break repair via homologous recombination"/>
    <property type="evidence" value="ECO:0007669"/>
    <property type="project" value="TreeGrafter"/>
</dbReference>
<evidence type="ECO:0000256" key="1">
    <source>
        <dbReference type="ARBA" id="ARBA00004123"/>
    </source>
</evidence>
<dbReference type="STRING" id="1202772.A0A1V9Z400"/>
<sequence length="282" mass="30434">MQWENNDGGYMEGGYMESQAVTSSQKTGGNSRDNQTLTPVTVRQLMAAIRAEGGDDTVHVDGKEVNNVEIVGLLTDVSQNSTNITFSVNDGTGLISARLFLQADDDHYQQQLVESLRDGVYVAAVGNLRTFGGKTSLTCFSVTPVENFNQVTHHFLECIYTHLRNVHGALNSAPTAMKQDPGFGAQTGGYNSFGMSTGGGFGQQSTYQNFAATDSGFSDPGQQAILDILGASSLDMGLSIDQIKQQLNGRLNDAQLREALGYLTNEGHIYSTIDENHFKRTA</sequence>
<dbReference type="GO" id="GO:0000781">
    <property type="term" value="C:chromosome, telomeric region"/>
    <property type="evidence" value="ECO:0007669"/>
    <property type="project" value="TreeGrafter"/>
</dbReference>
<protein>
    <submittedName>
        <fullName evidence="10">Replication protein A 32 kDa subunit</fullName>
    </submittedName>
</protein>
<dbReference type="Gene3D" id="1.10.10.10">
    <property type="entry name" value="Winged helix-like DNA-binding domain superfamily/Winged helix DNA-binding domain"/>
    <property type="match status" value="1"/>
</dbReference>
<dbReference type="FunFam" id="1.10.10.10:FF:000168">
    <property type="entry name" value="Replication protein A 32 kDa subunit"/>
    <property type="match status" value="1"/>
</dbReference>
<comment type="caution">
    <text evidence="10">The sequence shown here is derived from an EMBL/GenBank/DDBJ whole genome shotgun (WGS) entry which is preliminary data.</text>
</comment>
<dbReference type="InterPro" id="IPR040260">
    <property type="entry name" value="RFA2-like"/>
</dbReference>
<dbReference type="InterPro" id="IPR004365">
    <property type="entry name" value="NA-bd_OB_tRNA"/>
</dbReference>
<dbReference type="EMBL" id="JNBR01000446">
    <property type="protein sequence ID" value="OQR92724.1"/>
    <property type="molecule type" value="Genomic_DNA"/>
</dbReference>
<dbReference type="InterPro" id="IPR012340">
    <property type="entry name" value="NA-bd_OB-fold"/>
</dbReference>
<comment type="similarity">
    <text evidence="2">Belongs to the replication factor A protein 2 family.</text>
</comment>